<dbReference type="Gene3D" id="3.60.15.10">
    <property type="entry name" value="Ribonuclease Z/Hydroxyacylglutathione hydrolase-like"/>
    <property type="match status" value="1"/>
</dbReference>
<dbReference type="InterPro" id="IPR001279">
    <property type="entry name" value="Metallo-B-lactamas"/>
</dbReference>
<dbReference type="InterPro" id="IPR052159">
    <property type="entry name" value="Competence_DNA_uptake"/>
</dbReference>
<feature type="domain" description="Metallo-beta-lactamase" evidence="8">
    <location>
        <begin position="520"/>
        <end position="706"/>
    </location>
</feature>
<evidence type="ECO:0000313" key="10">
    <source>
        <dbReference type="Proteomes" id="UP000294914"/>
    </source>
</evidence>
<dbReference type="GO" id="GO:0030420">
    <property type="term" value="P:establishment of competence for transformation"/>
    <property type="evidence" value="ECO:0007669"/>
    <property type="project" value="InterPro"/>
</dbReference>
<sequence>MRSGTIAFLLGILCLQWFSVLPAPGWIGLLLLSIPAALWLPLPWRLLGWGVSGFLWCLWSAHHILGVSLPPELEGRDIQVEGHVAGLPEFFERRTRFEFVVSQLWVDGERRQWPARIRLSWYGRTPPALEAGDAWRLQVRLKRPHGFRNPGGFDYERWLFAQRLRATGYVRHESVALEQPVPLRYRLDRYRQRLSERLQSALQGPAEGLFLALTVGDRRAIETDTWEVLRVTGTAHLLAISGMHIGLLAALVFWLARRLWPLAGERALLWLAAPRAAALLATLAATFYAALAGFAIPTQRALIMLLVVMLALWRMRPLPPGRTLAWAALLVLLLDPLAVLSAGFWLSFAAVALILYALGGRRERLARPWQWLRIQGWISLGLAPLLILWFQQVSLIAPLANLVAIPLVSLLVVPLALLAVIGLLLAPGLAEGLIGVVSGLLAGLLELLTALAAWPGSHWQSGVVSGIAILLLALGLIVLLAPRGLPGRYLAPLLCLPLLLGAFARPPPGQAWLTLLDVGQGLAATVQTRSRLLVFDTGPRYSARFDTGAAVVVPYLRQAGYRRIDRLVISHGDNDHIGGLASVRQALPVGRIDTSVPAAIEGEGVHSCRAGQQWRWDGVHFAFLGPVADSRAGNDASCVLRIEAGGQVALLSGDIEQASERALVRRQRSKLAARILVAPHHGSLTSSSPAFVTAVDPDYVLYPVGYRNRYRFPRPPVVERYARRGARQYRVDEEGALRFVLGEPDGPRKRFSYRHASRRYWHDPGGGERESKE</sequence>
<feature type="transmembrane region" description="Helical" evidence="7">
    <location>
        <begin position="459"/>
        <end position="480"/>
    </location>
</feature>
<dbReference type="NCBIfam" id="TIGR00360">
    <property type="entry name" value="ComEC_N-term"/>
    <property type="match status" value="1"/>
</dbReference>
<keyword evidence="4 7" id="KW-1133">Transmembrane helix</keyword>
<evidence type="ECO:0000313" key="9">
    <source>
        <dbReference type="EMBL" id="TDY02946.1"/>
    </source>
</evidence>
<feature type="region of interest" description="Disordered" evidence="6">
    <location>
        <begin position="743"/>
        <end position="773"/>
    </location>
</feature>
<feature type="compositionally biased region" description="Basic residues" evidence="6">
    <location>
        <begin position="749"/>
        <end position="759"/>
    </location>
</feature>
<feature type="transmembrane region" description="Helical" evidence="7">
    <location>
        <begin position="301"/>
        <end position="317"/>
    </location>
</feature>
<feature type="compositionally biased region" description="Basic and acidic residues" evidence="6">
    <location>
        <begin position="760"/>
        <end position="773"/>
    </location>
</feature>
<dbReference type="InterPro" id="IPR004797">
    <property type="entry name" value="Competence_ComEC/Rec2"/>
</dbReference>
<feature type="transmembrane region" description="Helical" evidence="7">
    <location>
        <begin position="487"/>
        <end position="504"/>
    </location>
</feature>
<evidence type="ECO:0000256" key="6">
    <source>
        <dbReference type="SAM" id="MobiDB-lite"/>
    </source>
</evidence>
<organism evidence="9 10">
    <name type="scientific">Thiohalophilus thiocyanatoxydans</name>
    <dbReference type="NCBI Taxonomy" id="381308"/>
    <lineage>
        <taxon>Bacteria</taxon>
        <taxon>Pseudomonadati</taxon>
        <taxon>Pseudomonadota</taxon>
        <taxon>Gammaproteobacteria</taxon>
        <taxon>Thiohalomonadales</taxon>
        <taxon>Thiohalophilaceae</taxon>
        <taxon>Thiohalophilus</taxon>
    </lineage>
</organism>
<accession>A0A4R8IPX6</accession>
<dbReference type="OrthoDB" id="9761531at2"/>
<feature type="transmembrane region" description="Helical" evidence="7">
    <location>
        <begin position="371"/>
        <end position="390"/>
    </location>
</feature>
<feature type="transmembrane region" description="Helical" evidence="7">
    <location>
        <begin position="433"/>
        <end position="453"/>
    </location>
</feature>
<dbReference type="Pfam" id="PF03772">
    <property type="entry name" value="Competence"/>
    <property type="match status" value="1"/>
</dbReference>
<dbReference type="PANTHER" id="PTHR30619:SF1">
    <property type="entry name" value="RECOMBINATION PROTEIN 2"/>
    <property type="match status" value="1"/>
</dbReference>
<evidence type="ECO:0000256" key="4">
    <source>
        <dbReference type="ARBA" id="ARBA00022989"/>
    </source>
</evidence>
<feature type="transmembrane region" description="Helical" evidence="7">
    <location>
        <begin position="46"/>
        <end position="69"/>
    </location>
</feature>
<feature type="transmembrane region" description="Helical" evidence="7">
    <location>
        <begin position="237"/>
        <end position="256"/>
    </location>
</feature>
<feature type="transmembrane region" description="Helical" evidence="7">
    <location>
        <begin position="276"/>
        <end position="294"/>
    </location>
</feature>
<evidence type="ECO:0000256" key="1">
    <source>
        <dbReference type="ARBA" id="ARBA00004651"/>
    </source>
</evidence>
<feature type="transmembrane region" description="Helical" evidence="7">
    <location>
        <begin position="337"/>
        <end position="359"/>
    </location>
</feature>
<evidence type="ECO:0000256" key="3">
    <source>
        <dbReference type="ARBA" id="ARBA00022692"/>
    </source>
</evidence>
<dbReference type="EMBL" id="SOQX01000002">
    <property type="protein sequence ID" value="TDY02946.1"/>
    <property type="molecule type" value="Genomic_DNA"/>
</dbReference>
<dbReference type="InterPro" id="IPR035681">
    <property type="entry name" value="ComA-like_MBL"/>
</dbReference>
<dbReference type="Proteomes" id="UP000294914">
    <property type="component" value="Unassembled WGS sequence"/>
</dbReference>
<dbReference type="RefSeq" id="WP_134082223.1">
    <property type="nucleotide sequence ID" value="NZ_SOQX01000002.1"/>
</dbReference>
<dbReference type="Pfam" id="PF13567">
    <property type="entry name" value="DUF4131"/>
    <property type="match status" value="1"/>
</dbReference>
<dbReference type="InterPro" id="IPR036866">
    <property type="entry name" value="RibonucZ/Hydroxyglut_hydro"/>
</dbReference>
<keyword evidence="10" id="KW-1185">Reference proteome</keyword>
<dbReference type="NCBIfam" id="TIGR00361">
    <property type="entry name" value="ComEC_Rec2"/>
    <property type="match status" value="1"/>
</dbReference>
<dbReference type="InterPro" id="IPR004477">
    <property type="entry name" value="ComEC_N"/>
</dbReference>
<reference evidence="9 10" key="1">
    <citation type="submission" date="2019-03" db="EMBL/GenBank/DDBJ databases">
        <title>Genomic Encyclopedia of Type Strains, Phase IV (KMG-IV): sequencing the most valuable type-strain genomes for metagenomic binning, comparative biology and taxonomic classification.</title>
        <authorList>
            <person name="Goeker M."/>
        </authorList>
    </citation>
    <scope>NUCLEOTIDE SEQUENCE [LARGE SCALE GENOMIC DNA]</scope>
    <source>
        <strain evidence="9 10">DSM 16326</strain>
    </source>
</reference>
<proteinExistence type="predicted"/>
<dbReference type="InterPro" id="IPR025405">
    <property type="entry name" value="DUF4131"/>
</dbReference>
<dbReference type="AlphaFoldDB" id="A0A4R8IPX6"/>
<comment type="caution">
    <text evidence="9">The sequence shown here is derived from an EMBL/GenBank/DDBJ whole genome shotgun (WGS) entry which is preliminary data.</text>
</comment>
<feature type="transmembrane region" description="Helical" evidence="7">
    <location>
        <begin position="402"/>
        <end position="426"/>
    </location>
</feature>
<protein>
    <submittedName>
        <fullName evidence="9">Competence protein ComEC</fullName>
    </submittedName>
</protein>
<dbReference type="PANTHER" id="PTHR30619">
    <property type="entry name" value="DNA INTERNALIZATION/COMPETENCE PROTEIN COMEC/REC2"/>
    <property type="match status" value="1"/>
</dbReference>
<dbReference type="SMART" id="SM00849">
    <property type="entry name" value="Lactamase_B"/>
    <property type="match status" value="1"/>
</dbReference>
<dbReference type="Pfam" id="PF00753">
    <property type="entry name" value="Lactamase_B"/>
    <property type="match status" value="1"/>
</dbReference>
<name>A0A4R8IPX6_9GAMM</name>
<evidence type="ECO:0000256" key="5">
    <source>
        <dbReference type="ARBA" id="ARBA00023136"/>
    </source>
</evidence>
<gene>
    <name evidence="9" type="ORF">EDC23_1330</name>
</gene>
<dbReference type="GO" id="GO:0005886">
    <property type="term" value="C:plasma membrane"/>
    <property type="evidence" value="ECO:0007669"/>
    <property type="project" value="UniProtKB-SubCell"/>
</dbReference>
<evidence type="ECO:0000256" key="2">
    <source>
        <dbReference type="ARBA" id="ARBA00022475"/>
    </source>
</evidence>
<keyword evidence="5 7" id="KW-0472">Membrane</keyword>
<dbReference type="CDD" id="cd07731">
    <property type="entry name" value="ComA-like_MBL-fold"/>
    <property type="match status" value="1"/>
</dbReference>
<keyword evidence="2" id="KW-1003">Cell membrane</keyword>
<dbReference type="SUPFAM" id="SSF56281">
    <property type="entry name" value="Metallo-hydrolase/oxidoreductase"/>
    <property type="match status" value="1"/>
</dbReference>
<comment type="subcellular location">
    <subcellularLocation>
        <location evidence="1">Cell membrane</location>
        <topology evidence="1">Multi-pass membrane protein</topology>
    </subcellularLocation>
</comment>
<evidence type="ECO:0000259" key="8">
    <source>
        <dbReference type="SMART" id="SM00849"/>
    </source>
</evidence>
<keyword evidence="3 7" id="KW-0812">Transmembrane</keyword>
<evidence type="ECO:0000256" key="7">
    <source>
        <dbReference type="SAM" id="Phobius"/>
    </source>
</evidence>